<accession>A0ABN4THN5</accession>
<evidence type="ECO:0000313" key="1">
    <source>
        <dbReference type="EMBL" id="AOZ06438.1"/>
    </source>
</evidence>
<sequence length="121" mass="13442">MNQHRRELKRQYLETPTRAGVYAIRNLVNGRLLVAGSNDAQAALNRHRFELKLGAHADALLRQDWAEHGEPGFVFEVVDRVKPRDDPAFDAAQELAALVELWRQGLSCTQAPGYGAPGAQP</sequence>
<evidence type="ECO:0000313" key="2">
    <source>
        <dbReference type="Proteomes" id="UP000177515"/>
    </source>
</evidence>
<proteinExistence type="predicted"/>
<keyword evidence="2" id="KW-1185">Reference proteome</keyword>
<protein>
    <submittedName>
        <fullName evidence="1">ArsR family transcriptional regulator</fullName>
    </submittedName>
</protein>
<organism evidence="1 2">
    <name type="scientific">Cupriavidus malaysiensis</name>
    <dbReference type="NCBI Taxonomy" id="367825"/>
    <lineage>
        <taxon>Bacteria</taxon>
        <taxon>Pseudomonadati</taxon>
        <taxon>Pseudomonadota</taxon>
        <taxon>Betaproteobacteria</taxon>
        <taxon>Burkholderiales</taxon>
        <taxon>Burkholderiaceae</taxon>
        <taxon>Cupriavidus</taxon>
    </lineage>
</organism>
<dbReference type="RefSeq" id="WP_071069529.1">
    <property type="nucleotide sequence ID" value="NZ_CP017754.1"/>
</dbReference>
<dbReference type="InterPro" id="IPR035901">
    <property type="entry name" value="GIY-YIG_endonuc_sf"/>
</dbReference>
<name>A0ABN4THN5_9BURK</name>
<dbReference type="Proteomes" id="UP000177515">
    <property type="component" value="Chromosome 1"/>
</dbReference>
<dbReference type="Gene3D" id="3.40.1440.10">
    <property type="entry name" value="GIY-YIG endonuclease"/>
    <property type="match status" value="1"/>
</dbReference>
<dbReference type="EMBL" id="CP017754">
    <property type="protein sequence ID" value="AOZ06438.1"/>
    <property type="molecule type" value="Genomic_DNA"/>
</dbReference>
<dbReference type="CDD" id="cd10451">
    <property type="entry name" value="GIY-YIG_LuxR_like"/>
    <property type="match status" value="1"/>
</dbReference>
<gene>
    <name evidence="1" type="ORF">BKK80_11860</name>
</gene>
<reference evidence="1 2" key="1">
    <citation type="submission" date="2016-10" db="EMBL/GenBank/DDBJ databases">
        <title>Complete genome sequences of three Cupriavidus strains isolated from various Malaysian environments.</title>
        <authorList>
            <person name="Abdullah A.A.-A."/>
            <person name="Shafie N.A.H."/>
            <person name="Lau N.S."/>
        </authorList>
    </citation>
    <scope>NUCLEOTIDE SEQUENCE [LARGE SCALE GENOMIC DNA]</scope>
    <source>
        <strain evidence="1 2">USMAA1020</strain>
    </source>
</reference>